<name>A0ACC3CC37_PYRYE</name>
<gene>
    <name evidence="1" type="ORF">I4F81_009843</name>
</gene>
<reference evidence="1" key="1">
    <citation type="submission" date="2019-11" db="EMBL/GenBank/DDBJ databases">
        <title>Nori genome reveals adaptations in red seaweeds to the harsh intertidal environment.</title>
        <authorList>
            <person name="Wang D."/>
            <person name="Mao Y."/>
        </authorList>
    </citation>
    <scope>NUCLEOTIDE SEQUENCE</scope>
    <source>
        <tissue evidence="1">Gametophyte</tissue>
    </source>
</reference>
<comment type="caution">
    <text evidence="1">The sequence shown here is derived from an EMBL/GenBank/DDBJ whole genome shotgun (WGS) entry which is preliminary data.</text>
</comment>
<protein>
    <submittedName>
        <fullName evidence="1">Uncharacterized protein</fullName>
    </submittedName>
</protein>
<sequence length="702" mass="73281">MGRELKKGTRGNAIRFITRSKVLRKLQVSLKDFRRLCILKGIFPREPKKKVEGPNKTYYLRKDIAFLAHEPLLATFRASSAHAKKIRRAAAKKQTDVVRALKAGRPRYTLEHIVRERYPTFESAVRDLDDALSLVALFASLPARAPIRPTVVATASRLLAEFTHYVARTGGLRKTFASVKGYYFQASVAGELVTWCVPHRFSQELPADVDYRVMLTFMELYTAVLHVVNFKLYSQAGWAYPPTVDRSVAASGRLLAAFKTRPVGVAAPDASAVPTPAISKDAIAAAQTRLADVVATSVAEEEDDEEGGADADEAMAAVSVGGGARTSGGPAAAAPLGTSTPGAITPADGSGDEPTGMAVEAGDGAPPGATAAMPDKIFAGAIVILGRETPVPELEFALLSCGAAQVMAEDDIPSDDEPVAPKPKKGGAAAAAAAAAAAPTPSRRQALLASVTHWVADRPSIRGRLLRVEYVQPQWVLDSVNAGLRLPTALYAVGARLPPHLSPFVDSASEGGYVPRYQAVLDRIRAGDESVVAEAAAAFCGPADDDGGADRLPGPFGRSDGGKGAAAADATAAAPLPPPPPAAADADGPSPDEVAATDADDAADAADAEEDSEEEDVEEDEEVVALRAAREEAKAHKLALSMMSKKKRATYARATAPERKAAAKGSKLLAKRKRLEAAAAASPAAAAPAPAAKRGKRSGGVV</sequence>
<organism evidence="1 2">
    <name type="scientific">Pyropia yezoensis</name>
    <name type="common">Susabi-nori</name>
    <name type="synonym">Porphyra yezoensis</name>
    <dbReference type="NCBI Taxonomy" id="2788"/>
    <lineage>
        <taxon>Eukaryota</taxon>
        <taxon>Rhodophyta</taxon>
        <taxon>Bangiophyceae</taxon>
        <taxon>Bangiales</taxon>
        <taxon>Bangiaceae</taxon>
        <taxon>Pyropia</taxon>
    </lineage>
</organism>
<accession>A0ACC3CC37</accession>
<proteinExistence type="predicted"/>
<dbReference type="EMBL" id="CM020620">
    <property type="protein sequence ID" value="KAK1867336.1"/>
    <property type="molecule type" value="Genomic_DNA"/>
</dbReference>
<evidence type="ECO:0000313" key="1">
    <source>
        <dbReference type="EMBL" id="KAK1867336.1"/>
    </source>
</evidence>
<keyword evidence="2" id="KW-1185">Reference proteome</keyword>
<evidence type="ECO:0000313" key="2">
    <source>
        <dbReference type="Proteomes" id="UP000798662"/>
    </source>
</evidence>
<dbReference type="Proteomes" id="UP000798662">
    <property type="component" value="Chromosome 3"/>
</dbReference>